<dbReference type="InterPro" id="IPR007110">
    <property type="entry name" value="Ig-like_dom"/>
</dbReference>
<dbReference type="GeneID" id="102914917"/>
<keyword evidence="3" id="KW-1015">Disulfide bond</keyword>
<evidence type="ECO:0000313" key="8">
    <source>
        <dbReference type="Ensembl" id="ENSPEMP00000007377.2"/>
    </source>
</evidence>
<reference evidence="8 9" key="1">
    <citation type="submission" date="2018-10" db="EMBL/GenBank/DDBJ databases">
        <title>Improved assembly of the deer mouse Peromyscus maniculatus genome.</title>
        <authorList>
            <person name="Lassance J.-M."/>
            <person name="Hoekstra H.E."/>
        </authorList>
    </citation>
    <scope>NUCLEOTIDE SEQUENCE [LARGE SCALE GENOMIC DNA]</scope>
</reference>
<proteinExistence type="predicted"/>
<feature type="chain" id="PRO_5034177526" evidence="6">
    <location>
        <begin position="31"/>
        <end position="350"/>
    </location>
</feature>
<evidence type="ECO:0000256" key="4">
    <source>
        <dbReference type="ARBA" id="ARBA00023319"/>
    </source>
</evidence>
<dbReference type="InterPro" id="IPR050488">
    <property type="entry name" value="Ig_Fc_receptor"/>
</dbReference>
<accession>A0A8C8VTQ5</accession>
<protein>
    <submittedName>
        <fullName evidence="8">Fc receptor-like A</fullName>
    </submittedName>
</protein>
<evidence type="ECO:0000259" key="7">
    <source>
        <dbReference type="PROSITE" id="PS50835"/>
    </source>
</evidence>
<dbReference type="GO" id="GO:0009897">
    <property type="term" value="C:external side of plasma membrane"/>
    <property type="evidence" value="ECO:0007669"/>
    <property type="project" value="TreeGrafter"/>
</dbReference>
<evidence type="ECO:0000256" key="3">
    <source>
        <dbReference type="ARBA" id="ARBA00023157"/>
    </source>
</evidence>
<dbReference type="SMART" id="SM00409">
    <property type="entry name" value="IG"/>
    <property type="match status" value="2"/>
</dbReference>
<dbReference type="Gene3D" id="2.60.40.10">
    <property type="entry name" value="Immunoglobulins"/>
    <property type="match status" value="2"/>
</dbReference>
<dbReference type="GeneTree" id="ENSGT01050000244808"/>
<reference evidence="8" key="3">
    <citation type="submission" date="2025-09" db="UniProtKB">
        <authorList>
            <consortium name="Ensembl"/>
        </authorList>
    </citation>
    <scope>IDENTIFICATION</scope>
</reference>
<dbReference type="Ensembl" id="ENSPEMT00000011516.2">
    <property type="protein sequence ID" value="ENSPEMP00000007377.2"/>
    <property type="gene ID" value="ENSPEMG00000009332.2"/>
</dbReference>
<feature type="region of interest" description="Disordered" evidence="5">
    <location>
        <begin position="41"/>
        <end position="63"/>
    </location>
</feature>
<dbReference type="PANTHER" id="PTHR11481">
    <property type="entry name" value="IMMUNOGLOBULIN FC RECEPTOR"/>
    <property type="match status" value="1"/>
</dbReference>
<feature type="signal peptide" evidence="6">
    <location>
        <begin position="1"/>
        <end position="30"/>
    </location>
</feature>
<dbReference type="Pfam" id="PF13895">
    <property type="entry name" value="Ig_2"/>
    <property type="match status" value="2"/>
</dbReference>
<dbReference type="GO" id="GO:0007166">
    <property type="term" value="P:cell surface receptor signaling pathway"/>
    <property type="evidence" value="ECO:0007669"/>
    <property type="project" value="TreeGrafter"/>
</dbReference>
<dbReference type="SMART" id="SM00408">
    <property type="entry name" value="IGc2"/>
    <property type="match status" value="2"/>
</dbReference>
<dbReference type="InterPro" id="IPR036179">
    <property type="entry name" value="Ig-like_dom_sf"/>
</dbReference>
<organism evidence="8 9">
    <name type="scientific">Peromyscus maniculatus bairdii</name>
    <name type="common">Prairie deer mouse</name>
    <dbReference type="NCBI Taxonomy" id="230844"/>
    <lineage>
        <taxon>Eukaryota</taxon>
        <taxon>Metazoa</taxon>
        <taxon>Chordata</taxon>
        <taxon>Craniata</taxon>
        <taxon>Vertebrata</taxon>
        <taxon>Euteleostomi</taxon>
        <taxon>Mammalia</taxon>
        <taxon>Eutheria</taxon>
        <taxon>Euarchontoglires</taxon>
        <taxon>Glires</taxon>
        <taxon>Rodentia</taxon>
        <taxon>Myomorpha</taxon>
        <taxon>Muroidea</taxon>
        <taxon>Cricetidae</taxon>
        <taxon>Neotominae</taxon>
        <taxon>Peromyscus</taxon>
    </lineage>
</organism>
<evidence type="ECO:0000256" key="5">
    <source>
        <dbReference type="SAM" id="MobiDB-lite"/>
    </source>
</evidence>
<gene>
    <name evidence="8" type="primary">Fcrla</name>
</gene>
<keyword evidence="1 6" id="KW-0732">Signal</keyword>
<dbReference type="GO" id="GO:0004888">
    <property type="term" value="F:transmembrane signaling receptor activity"/>
    <property type="evidence" value="ECO:0007669"/>
    <property type="project" value="TreeGrafter"/>
</dbReference>
<dbReference type="PANTHER" id="PTHR11481:SF71">
    <property type="entry name" value="FC RECEPTOR-LIKE A"/>
    <property type="match status" value="1"/>
</dbReference>
<evidence type="ECO:0000256" key="6">
    <source>
        <dbReference type="SAM" id="SignalP"/>
    </source>
</evidence>
<dbReference type="GO" id="GO:0006955">
    <property type="term" value="P:immune response"/>
    <property type="evidence" value="ECO:0007669"/>
    <property type="project" value="TreeGrafter"/>
</dbReference>
<name>A0A8C8VTQ5_PERMB</name>
<sequence>MKLSCVLMTWALYVCPAVLLATQMLPAASSETLKCEGPFSMDQSSCHTEEEEEEEEAADVTHSSDTDFQVKGYKFSKPFHLIVSYDWLILQGPATSIFEGDPLVLHCRAWQDWPLTQVIFYRDGSALGPPGPKREFSINVVQRSDSGQYHCSGIFRSSGPGSRETASPVAITVQELFPSPVLKALPSSEPQEGGSVTLSCQTKLSLQRSASRLLFSFYKDGRPLSIRGVSSELQIPKASEEHSGSYWCEAATEDRQVWKQSPQLEIRVQALQKSTASETSPAEPADPLAPPPAPSAEPLGFSSADPHLYHQIRLLLKQMQDVKVLLGHLVMELRDLTVYLKPGVTNAADK</sequence>
<evidence type="ECO:0000256" key="1">
    <source>
        <dbReference type="ARBA" id="ARBA00022729"/>
    </source>
</evidence>
<feature type="domain" description="Ig-like" evidence="7">
    <location>
        <begin position="78"/>
        <end position="167"/>
    </location>
</feature>
<dbReference type="InterPro" id="IPR003599">
    <property type="entry name" value="Ig_sub"/>
</dbReference>
<dbReference type="Proteomes" id="UP000694547">
    <property type="component" value="Chromosome 11"/>
</dbReference>
<dbReference type="FunFam" id="2.60.40.10:FF:000651">
    <property type="entry name" value="Fc receptor like 1"/>
    <property type="match status" value="1"/>
</dbReference>
<evidence type="ECO:0000256" key="2">
    <source>
        <dbReference type="ARBA" id="ARBA00022737"/>
    </source>
</evidence>
<feature type="region of interest" description="Disordered" evidence="5">
    <location>
        <begin position="270"/>
        <end position="301"/>
    </location>
</feature>
<dbReference type="RefSeq" id="XP_042114505.1">
    <property type="nucleotide sequence ID" value="XM_042258571.2"/>
</dbReference>
<dbReference type="AlphaFoldDB" id="A0A8C8VTQ5"/>
<keyword evidence="2" id="KW-0677">Repeat</keyword>
<dbReference type="SUPFAM" id="SSF48726">
    <property type="entry name" value="Immunoglobulin"/>
    <property type="match status" value="2"/>
</dbReference>
<evidence type="ECO:0000313" key="9">
    <source>
        <dbReference type="Proteomes" id="UP000694547"/>
    </source>
</evidence>
<dbReference type="GO" id="GO:0005737">
    <property type="term" value="C:cytoplasm"/>
    <property type="evidence" value="ECO:0007669"/>
    <property type="project" value="Ensembl"/>
</dbReference>
<dbReference type="FunFam" id="2.60.40.10:FF:000217">
    <property type="entry name" value="High affinity immunoglobulin gamma Fc receptor I"/>
    <property type="match status" value="1"/>
</dbReference>
<keyword evidence="9" id="KW-1185">Reference proteome</keyword>
<dbReference type="CTD" id="84824"/>
<feature type="compositionally biased region" description="Acidic residues" evidence="5">
    <location>
        <begin position="49"/>
        <end position="58"/>
    </location>
</feature>
<dbReference type="PROSITE" id="PS50835">
    <property type="entry name" value="IG_LIKE"/>
    <property type="match status" value="2"/>
</dbReference>
<keyword evidence="4" id="KW-0393">Immunoglobulin domain</keyword>
<dbReference type="InterPro" id="IPR003598">
    <property type="entry name" value="Ig_sub2"/>
</dbReference>
<feature type="domain" description="Ig-like" evidence="7">
    <location>
        <begin position="178"/>
        <end position="265"/>
    </location>
</feature>
<reference evidence="8" key="2">
    <citation type="submission" date="2025-08" db="UniProtKB">
        <authorList>
            <consortium name="Ensembl"/>
        </authorList>
    </citation>
    <scope>IDENTIFICATION</scope>
</reference>
<dbReference type="InterPro" id="IPR013783">
    <property type="entry name" value="Ig-like_fold"/>
</dbReference>